<dbReference type="GO" id="GO:0043856">
    <property type="term" value="F:anti-sigma factor antagonist activity"/>
    <property type="evidence" value="ECO:0007669"/>
    <property type="project" value="InterPro"/>
</dbReference>
<dbReference type="PANTHER" id="PTHR33495">
    <property type="entry name" value="ANTI-SIGMA FACTOR ANTAGONIST TM_1081-RELATED-RELATED"/>
    <property type="match status" value="1"/>
</dbReference>
<dbReference type="AlphaFoldDB" id="A0A919DRN5"/>
<dbReference type="PANTHER" id="PTHR33495:SF2">
    <property type="entry name" value="ANTI-SIGMA FACTOR ANTAGONIST TM_1081-RELATED"/>
    <property type="match status" value="1"/>
</dbReference>
<feature type="domain" description="STAS" evidence="4">
    <location>
        <begin position="86"/>
        <end position="165"/>
    </location>
</feature>
<dbReference type="InterPro" id="IPR036513">
    <property type="entry name" value="STAS_dom_sf"/>
</dbReference>
<dbReference type="Proteomes" id="UP000603227">
    <property type="component" value="Unassembled WGS sequence"/>
</dbReference>
<dbReference type="Pfam" id="PF13466">
    <property type="entry name" value="STAS_2"/>
    <property type="match status" value="1"/>
</dbReference>
<gene>
    <name evidence="5" type="ORF">GCM10017771_94100</name>
</gene>
<evidence type="ECO:0000256" key="3">
    <source>
        <dbReference type="SAM" id="MobiDB-lite"/>
    </source>
</evidence>
<comment type="caution">
    <text evidence="5">The sequence shown here is derived from an EMBL/GenBank/DDBJ whole genome shotgun (WGS) entry which is preliminary data.</text>
</comment>
<dbReference type="SUPFAM" id="SSF52091">
    <property type="entry name" value="SpoIIaa-like"/>
    <property type="match status" value="1"/>
</dbReference>
<evidence type="ECO:0000256" key="2">
    <source>
        <dbReference type="RuleBase" id="RU003749"/>
    </source>
</evidence>
<dbReference type="EMBL" id="BNAT01000076">
    <property type="protein sequence ID" value="GHE70197.1"/>
    <property type="molecule type" value="Genomic_DNA"/>
</dbReference>
<evidence type="ECO:0000313" key="5">
    <source>
        <dbReference type="EMBL" id="GHE70197.1"/>
    </source>
</evidence>
<dbReference type="InterPro" id="IPR003658">
    <property type="entry name" value="Anti-sigma_ant"/>
</dbReference>
<name>A0A919DRN5_9ACTN</name>
<evidence type="ECO:0000313" key="6">
    <source>
        <dbReference type="Proteomes" id="UP000603227"/>
    </source>
</evidence>
<dbReference type="CDD" id="cd07043">
    <property type="entry name" value="STAS_anti-anti-sigma_factors"/>
    <property type="match status" value="1"/>
</dbReference>
<protein>
    <recommendedName>
        <fullName evidence="2">Anti-sigma factor antagonist</fullName>
    </recommendedName>
</protein>
<feature type="region of interest" description="Disordered" evidence="3">
    <location>
        <begin position="182"/>
        <end position="209"/>
    </location>
</feature>
<comment type="similarity">
    <text evidence="1 2">Belongs to the anti-sigma-factor antagonist family.</text>
</comment>
<proteinExistence type="inferred from homology"/>
<evidence type="ECO:0000259" key="4">
    <source>
        <dbReference type="PROSITE" id="PS50801"/>
    </source>
</evidence>
<dbReference type="Gene3D" id="3.30.750.24">
    <property type="entry name" value="STAS domain"/>
    <property type="match status" value="1"/>
</dbReference>
<dbReference type="InterPro" id="IPR002645">
    <property type="entry name" value="STAS_dom"/>
</dbReference>
<accession>A0A919DRN5</accession>
<dbReference type="InterPro" id="IPR058548">
    <property type="entry name" value="MlaB-like_STAS"/>
</dbReference>
<organism evidence="5 6">
    <name type="scientific">Streptomyces capitiformicae</name>
    <dbReference type="NCBI Taxonomy" id="2014920"/>
    <lineage>
        <taxon>Bacteria</taxon>
        <taxon>Bacillati</taxon>
        <taxon>Actinomycetota</taxon>
        <taxon>Actinomycetes</taxon>
        <taxon>Kitasatosporales</taxon>
        <taxon>Streptomycetaceae</taxon>
        <taxon>Streptomyces</taxon>
    </lineage>
</organism>
<keyword evidence="6" id="KW-1185">Reference proteome</keyword>
<dbReference type="NCBIfam" id="TIGR00377">
    <property type="entry name" value="ant_ant_sig"/>
    <property type="match status" value="1"/>
</dbReference>
<reference evidence="5" key="1">
    <citation type="journal article" date="2014" name="Int. J. Syst. Evol. Microbiol.">
        <title>Complete genome sequence of Corynebacterium casei LMG S-19264T (=DSM 44701T), isolated from a smear-ripened cheese.</title>
        <authorList>
            <consortium name="US DOE Joint Genome Institute (JGI-PGF)"/>
            <person name="Walter F."/>
            <person name="Albersmeier A."/>
            <person name="Kalinowski J."/>
            <person name="Ruckert C."/>
        </authorList>
    </citation>
    <scope>NUCLEOTIDE SEQUENCE</scope>
    <source>
        <strain evidence="5">CGMCC 4.7403</strain>
    </source>
</reference>
<dbReference type="PROSITE" id="PS50801">
    <property type="entry name" value="STAS"/>
    <property type="match status" value="1"/>
</dbReference>
<reference evidence="5" key="2">
    <citation type="submission" date="2020-09" db="EMBL/GenBank/DDBJ databases">
        <authorList>
            <person name="Sun Q."/>
            <person name="Zhou Y."/>
        </authorList>
    </citation>
    <scope>NUCLEOTIDE SEQUENCE</scope>
    <source>
        <strain evidence="5">CGMCC 4.7403</strain>
    </source>
</reference>
<sequence>MAAGCGLFVRHPALPWRELGGSSVLLRRLSDRPLLCLRRKYAPAGGAPRVPELRLTVPLPDRLPNRGVMPLSQLTVHRHDQRKQALITLSGDIDLESAPLVRESLERCLRDGIRTIDVDLTPVTFCDCSGLNAFLHAAQQTTMAGGTLRLHHPPTTLARILDLAGCEFLLLGLPFGHLSPPLGDTPAAPRPAPPHRSVPAAPVPSGDVR</sequence>
<feature type="compositionally biased region" description="Low complexity" evidence="3">
    <location>
        <begin position="197"/>
        <end position="209"/>
    </location>
</feature>
<evidence type="ECO:0000256" key="1">
    <source>
        <dbReference type="ARBA" id="ARBA00009013"/>
    </source>
</evidence>